<organism evidence="6 8">
    <name type="scientific">Cannabis sativa</name>
    <name type="common">Hemp</name>
    <name type="synonym">Marijuana</name>
    <dbReference type="NCBI Taxonomy" id="3483"/>
    <lineage>
        <taxon>Eukaryota</taxon>
        <taxon>Viridiplantae</taxon>
        <taxon>Streptophyta</taxon>
        <taxon>Embryophyta</taxon>
        <taxon>Tracheophyta</taxon>
        <taxon>Spermatophyta</taxon>
        <taxon>Magnoliopsida</taxon>
        <taxon>eudicotyledons</taxon>
        <taxon>Gunneridae</taxon>
        <taxon>Pentapetalae</taxon>
        <taxon>rosids</taxon>
        <taxon>fabids</taxon>
        <taxon>Rosales</taxon>
        <taxon>Cannabaceae</taxon>
        <taxon>Cannabis</taxon>
    </lineage>
</organism>
<dbReference type="OMA" id="VIRDGAW"/>
<evidence type="ECO:0000313" key="6">
    <source>
        <dbReference type="EMBL" id="KAF4395239.1"/>
    </source>
</evidence>
<dbReference type="InterPro" id="IPR026992">
    <property type="entry name" value="DIOX_N"/>
</dbReference>
<evidence type="ECO:0000256" key="2">
    <source>
        <dbReference type="ARBA" id="ARBA00023004"/>
    </source>
</evidence>
<dbReference type="GO" id="GO:0016491">
    <property type="term" value="F:oxidoreductase activity"/>
    <property type="evidence" value="ECO:0007669"/>
    <property type="project" value="UniProtKB-KW"/>
</dbReference>
<feature type="compositionally biased region" description="Polar residues" evidence="4">
    <location>
        <begin position="8"/>
        <end position="24"/>
    </location>
</feature>
<dbReference type="InterPro" id="IPR005123">
    <property type="entry name" value="Oxoglu/Fe-dep_dioxygenase_dom"/>
</dbReference>
<dbReference type="Proteomes" id="UP000525078">
    <property type="component" value="Unassembled WGS sequence"/>
</dbReference>
<evidence type="ECO:0000256" key="3">
    <source>
        <dbReference type="RuleBase" id="RU003682"/>
    </source>
</evidence>
<dbReference type="GO" id="GO:0046872">
    <property type="term" value="F:metal ion binding"/>
    <property type="evidence" value="ECO:0007669"/>
    <property type="project" value="UniProtKB-KW"/>
</dbReference>
<evidence type="ECO:0000313" key="8">
    <source>
        <dbReference type="Proteomes" id="UP000525078"/>
    </source>
</evidence>
<dbReference type="Pfam" id="PF03171">
    <property type="entry name" value="2OG-FeII_Oxy"/>
    <property type="match status" value="1"/>
</dbReference>
<feature type="region of interest" description="Disordered" evidence="4">
    <location>
        <begin position="1"/>
        <end position="35"/>
    </location>
</feature>
<dbReference type="InterPro" id="IPR050231">
    <property type="entry name" value="Iron_ascorbate_oxido_reductase"/>
</dbReference>
<protein>
    <recommendedName>
        <fullName evidence="5">Fe2OG dioxygenase domain-containing protein</fullName>
    </recommendedName>
</protein>
<dbReference type="EMBL" id="JAATIP010000007">
    <property type="protein sequence ID" value="KAF4395239.1"/>
    <property type="molecule type" value="Genomic_DNA"/>
</dbReference>
<dbReference type="InterPro" id="IPR044861">
    <property type="entry name" value="IPNS-like_FE2OG_OXY"/>
</dbReference>
<name>A0A7J6HKT1_CANSA</name>
<dbReference type="Pfam" id="PF14226">
    <property type="entry name" value="DIOX_N"/>
    <property type="match status" value="1"/>
</dbReference>
<evidence type="ECO:0000313" key="7">
    <source>
        <dbReference type="EMBL" id="KAF4400680.1"/>
    </source>
</evidence>
<keyword evidence="3" id="KW-0560">Oxidoreductase</keyword>
<dbReference type="PRINTS" id="PR00682">
    <property type="entry name" value="IPNSYNTHASE"/>
</dbReference>
<feature type="domain" description="Fe2OG dioxygenase" evidence="5">
    <location>
        <begin position="219"/>
        <end position="314"/>
    </location>
</feature>
<dbReference type="Gene3D" id="2.60.120.330">
    <property type="entry name" value="B-lactam Antibiotic, Isopenicillin N Synthase, Chain"/>
    <property type="match status" value="1"/>
</dbReference>
<keyword evidence="2 3" id="KW-0408">Iron</keyword>
<reference evidence="8 9" key="1">
    <citation type="journal article" date="2020" name="bioRxiv">
        <title>Sequence and annotation of 42 cannabis genomes reveals extensive copy number variation in cannabinoid synthesis and pathogen resistance genes.</title>
        <authorList>
            <person name="Mckernan K.J."/>
            <person name="Helbert Y."/>
            <person name="Kane L.T."/>
            <person name="Ebling H."/>
            <person name="Zhang L."/>
            <person name="Liu B."/>
            <person name="Eaton Z."/>
            <person name="Mclaughlin S."/>
            <person name="Kingan S."/>
            <person name="Baybayan P."/>
            <person name="Concepcion G."/>
            <person name="Jordan M."/>
            <person name="Riva A."/>
            <person name="Barbazuk W."/>
            <person name="Harkins T."/>
        </authorList>
    </citation>
    <scope>NUCLEOTIDE SEQUENCE [LARGE SCALE GENOMIC DNA]</scope>
    <source>
        <strain evidence="8 9">cv. Jamaican Lion 4</strain>
        <strain evidence="7">Father</strain>
        <strain evidence="6">Mother</strain>
        <tissue evidence="6">Leaf</tissue>
    </source>
</reference>
<comment type="similarity">
    <text evidence="3">Belongs to the iron/ascorbate-dependent oxidoreductase family.</text>
</comment>
<dbReference type="OrthoDB" id="288590at2759"/>
<keyword evidence="9" id="KW-1185">Reference proteome</keyword>
<dbReference type="AlphaFoldDB" id="A0A7J6HKT1"/>
<proteinExistence type="inferred from homology"/>
<dbReference type="PROSITE" id="PS51471">
    <property type="entry name" value="FE2OG_OXY"/>
    <property type="match status" value="1"/>
</dbReference>
<evidence type="ECO:0000256" key="1">
    <source>
        <dbReference type="ARBA" id="ARBA00022723"/>
    </source>
</evidence>
<dbReference type="SUPFAM" id="SSF51197">
    <property type="entry name" value="Clavaminate synthase-like"/>
    <property type="match status" value="1"/>
</dbReference>
<dbReference type="Proteomes" id="UP000583929">
    <property type="component" value="Unassembled WGS sequence"/>
</dbReference>
<dbReference type="InterPro" id="IPR027443">
    <property type="entry name" value="IPNS-like_sf"/>
</dbReference>
<comment type="caution">
    <text evidence="6">The sequence shown here is derived from an EMBL/GenBank/DDBJ whole genome shotgun (WGS) entry which is preliminary data.</text>
</comment>
<evidence type="ECO:0000256" key="4">
    <source>
        <dbReference type="SAM" id="MobiDB-lite"/>
    </source>
</evidence>
<gene>
    <name evidence="6" type="ORF">F8388_001626</name>
    <name evidence="7" type="ORF">G4B88_001235</name>
</gene>
<dbReference type="PANTHER" id="PTHR47990">
    <property type="entry name" value="2-OXOGLUTARATE (2OG) AND FE(II)-DEPENDENT OXYGENASE SUPERFAMILY PROTEIN-RELATED"/>
    <property type="match status" value="1"/>
</dbReference>
<accession>A0A7J6HKT1</accession>
<dbReference type="EMBL" id="JAATIQ010000015">
    <property type="protein sequence ID" value="KAF4400680.1"/>
    <property type="molecule type" value="Genomic_DNA"/>
</dbReference>
<accession>A0A803NHP9</accession>
<evidence type="ECO:0000313" key="9">
    <source>
        <dbReference type="Proteomes" id="UP000583929"/>
    </source>
</evidence>
<evidence type="ECO:0000259" key="5">
    <source>
        <dbReference type="PROSITE" id="PS51471"/>
    </source>
</evidence>
<sequence>MAEEDNIRVSNSSSYPPPFRQQQTEDGDSAESEQLNSEVVDWEYNSVPVLDYDKDINYYGTDDDDSGFVVDEICRDWGLFRLVNHGVPPTLLSQLHDQAKQIFSLPFETKQDIMTTPLSYFWGTPVLSPSGVALSMKGSHQNSSWVEGINIPLSQLSKIPPQDHHPTLNSFRVLIEEYGKHLGRLARSIFERMAKNLNLDKTESESDLSELTGFIRAYRYPICSEFSKEHPAWGMDSHTDSSVLSILSCEDQVGGLQVLKNDNWLTVEPISNTLIVNLGDMMQAISNDEYKSVKHRVKVNRYKERISICYFVFPKEGSVIRSINYKPFTYTEFQKQVQQDVKALGFKVGLDRFKHTTTAAAAITEAC</sequence>
<keyword evidence="1 3" id="KW-0479">Metal-binding</keyword>